<accession>A0A7W5B0H8</accession>
<dbReference type="InterPro" id="IPR058247">
    <property type="entry name" value="DUF1453"/>
</dbReference>
<evidence type="ECO:0000256" key="1">
    <source>
        <dbReference type="SAM" id="Phobius"/>
    </source>
</evidence>
<evidence type="ECO:0000313" key="3">
    <source>
        <dbReference type="Proteomes" id="UP000570361"/>
    </source>
</evidence>
<protein>
    <submittedName>
        <fullName evidence="2">Membrane protein CcdC involved in cytochrome C biogenesis</fullName>
    </submittedName>
</protein>
<comment type="caution">
    <text evidence="2">The sequence shown here is derived from an EMBL/GenBank/DDBJ whole genome shotgun (WGS) entry which is preliminary data.</text>
</comment>
<dbReference type="Pfam" id="PF07301">
    <property type="entry name" value="DUF1453"/>
    <property type="match status" value="1"/>
</dbReference>
<gene>
    <name evidence="2" type="ORF">FHS18_003917</name>
</gene>
<keyword evidence="1" id="KW-0812">Transmembrane</keyword>
<dbReference type="AlphaFoldDB" id="A0A7W5B0H8"/>
<keyword evidence="1" id="KW-1133">Transmembrane helix</keyword>
<reference evidence="2 3" key="1">
    <citation type="submission" date="2020-08" db="EMBL/GenBank/DDBJ databases">
        <title>Genomic Encyclopedia of Type Strains, Phase III (KMG-III): the genomes of soil and plant-associated and newly described type strains.</title>
        <authorList>
            <person name="Whitman W."/>
        </authorList>
    </citation>
    <scope>NUCLEOTIDE SEQUENCE [LARGE SCALE GENOMIC DNA]</scope>
    <source>
        <strain evidence="2 3">CECT 5862</strain>
    </source>
</reference>
<dbReference type="RefSeq" id="WP_183601705.1">
    <property type="nucleotide sequence ID" value="NZ_JACHXK010000009.1"/>
</dbReference>
<evidence type="ECO:0000313" key="2">
    <source>
        <dbReference type="EMBL" id="MBB3111849.1"/>
    </source>
</evidence>
<feature type="transmembrane region" description="Helical" evidence="1">
    <location>
        <begin position="40"/>
        <end position="58"/>
    </location>
</feature>
<dbReference type="Proteomes" id="UP000570361">
    <property type="component" value="Unassembled WGS sequence"/>
</dbReference>
<name>A0A7W5B0H8_9BACL</name>
<keyword evidence="1" id="KW-0472">Membrane</keyword>
<sequence length="80" mass="9026">MRDGSTFIKRNRTVFALLLILFALRFVAIATITSIDPGTLGFMCNLMTFGYIATWRIVSFIKFRLVHSPKQAARGVSRSI</sequence>
<organism evidence="2 3">
    <name type="scientific">Paenibacillus phyllosphaerae</name>
    <dbReference type="NCBI Taxonomy" id="274593"/>
    <lineage>
        <taxon>Bacteria</taxon>
        <taxon>Bacillati</taxon>
        <taxon>Bacillota</taxon>
        <taxon>Bacilli</taxon>
        <taxon>Bacillales</taxon>
        <taxon>Paenibacillaceae</taxon>
        <taxon>Paenibacillus</taxon>
    </lineage>
</organism>
<dbReference type="EMBL" id="JACHXK010000009">
    <property type="protein sequence ID" value="MBB3111849.1"/>
    <property type="molecule type" value="Genomic_DNA"/>
</dbReference>
<proteinExistence type="predicted"/>
<keyword evidence="3" id="KW-1185">Reference proteome</keyword>